<proteinExistence type="predicted"/>
<accession>A0A443SNA2</accession>
<dbReference type="VEuPathDB" id="VectorBase:LDEU003031"/>
<dbReference type="OrthoDB" id="2017782at2759"/>
<dbReference type="PANTHER" id="PTHR47678:SF4">
    <property type="entry name" value="SHOCK PROTEIN 70 (HSP70)-INTERACTING PROTEIN, PUTATIVE-RELATED"/>
    <property type="match status" value="1"/>
</dbReference>
<dbReference type="InterPro" id="IPR019734">
    <property type="entry name" value="TPR_rpt"/>
</dbReference>
<evidence type="ECO:0000256" key="4">
    <source>
        <dbReference type="SAM" id="MobiDB-lite"/>
    </source>
</evidence>
<dbReference type="Gene3D" id="1.25.40.10">
    <property type="entry name" value="Tetratricopeptide repeat domain"/>
    <property type="match status" value="1"/>
</dbReference>
<evidence type="ECO:0000259" key="5">
    <source>
        <dbReference type="PROSITE" id="PS50102"/>
    </source>
</evidence>
<evidence type="ECO:0000256" key="2">
    <source>
        <dbReference type="PROSITE-ProRule" id="PRU00176"/>
    </source>
</evidence>
<organism evidence="7 8">
    <name type="scientific">Leptotrombidium deliense</name>
    <dbReference type="NCBI Taxonomy" id="299467"/>
    <lineage>
        <taxon>Eukaryota</taxon>
        <taxon>Metazoa</taxon>
        <taxon>Ecdysozoa</taxon>
        <taxon>Arthropoda</taxon>
        <taxon>Chelicerata</taxon>
        <taxon>Arachnida</taxon>
        <taxon>Acari</taxon>
        <taxon>Acariformes</taxon>
        <taxon>Trombidiformes</taxon>
        <taxon>Prostigmata</taxon>
        <taxon>Anystina</taxon>
        <taxon>Parasitengona</taxon>
        <taxon>Trombiculoidea</taxon>
        <taxon>Trombiculidae</taxon>
        <taxon>Leptotrombidium</taxon>
    </lineage>
</organism>
<sequence length="410" mass="46794">MNGQNTATNTVVNDKLLEYNFSSTTKETLLSLAKKLVEEDEQKTRVGRKNGLTTSDTEQSAASNVAEDKEEDEITGLILSFSDDEHDNVDKKSLEYGAMANNRVKQGDFKGAIKLYSLAISLNENDFRFFCNRSFCYEHLKQYKLALSDADAAIRLLPFRPKPHFMRGKALIGLRRYEEAEREFKLAEKMDPECKDYYEEMVKLRNLAFYELGFDKEESIVAAQRYNCIQDAIDALLQEQKHGSSAGDNTNHNQRHYQHNNDGNQRSQPRAPVNIFGYKAIWIGNVGPRCKSERLREAFGRYGRITVANIVPESFCAFVCFDNARSPCAAIADLYENIVDGISNGSRCLKFRFAPGKDQDKNYHKTAHRKSTDECYFWRTTGCTSGDKCKRLHLSICKGIDFQPWMSSKK</sequence>
<dbReference type="Gene3D" id="3.30.70.330">
    <property type="match status" value="1"/>
</dbReference>
<name>A0A443SNA2_9ACAR</name>
<keyword evidence="8" id="KW-1185">Reference proteome</keyword>
<dbReference type="InterPro" id="IPR000504">
    <property type="entry name" value="RRM_dom"/>
</dbReference>
<keyword evidence="1 2" id="KW-0694">RNA-binding</keyword>
<dbReference type="GO" id="GO:0008270">
    <property type="term" value="F:zinc ion binding"/>
    <property type="evidence" value="ECO:0007669"/>
    <property type="project" value="UniProtKB-KW"/>
</dbReference>
<evidence type="ECO:0000256" key="3">
    <source>
        <dbReference type="PROSITE-ProRule" id="PRU00723"/>
    </source>
</evidence>
<dbReference type="EMBL" id="NCKV01001108">
    <property type="protein sequence ID" value="RWS29009.1"/>
    <property type="molecule type" value="Genomic_DNA"/>
</dbReference>
<dbReference type="InterPro" id="IPR011990">
    <property type="entry name" value="TPR-like_helical_dom_sf"/>
</dbReference>
<dbReference type="GO" id="GO:0003723">
    <property type="term" value="F:RNA binding"/>
    <property type="evidence" value="ECO:0007669"/>
    <property type="project" value="UniProtKB-UniRule"/>
</dbReference>
<keyword evidence="3" id="KW-0863">Zinc-finger</keyword>
<dbReference type="CDD" id="cd00590">
    <property type="entry name" value="RRM_SF"/>
    <property type="match status" value="1"/>
</dbReference>
<evidence type="ECO:0000313" key="7">
    <source>
        <dbReference type="EMBL" id="RWS29009.1"/>
    </source>
</evidence>
<evidence type="ECO:0000256" key="1">
    <source>
        <dbReference type="ARBA" id="ARBA00022884"/>
    </source>
</evidence>
<comment type="caution">
    <text evidence="7">The sequence shown here is derived from an EMBL/GenBank/DDBJ whole genome shotgun (WGS) entry which is preliminary data.</text>
</comment>
<dbReference type="InterPro" id="IPR000571">
    <property type="entry name" value="Znf_CCCH"/>
</dbReference>
<dbReference type="SUPFAM" id="SSF48452">
    <property type="entry name" value="TPR-like"/>
    <property type="match status" value="1"/>
</dbReference>
<dbReference type="PROSITE" id="PS50102">
    <property type="entry name" value="RRM"/>
    <property type="match status" value="1"/>
</dbReference>
<dbReference type="SMART" id="SM00360">
    <property type="entry name" value="RRM"/>
    <property type="match status" value="1"/>
</dbReference>
<protein>
    <submittedName>
        <fullName evidence="7">Uncharacterized protein</fullName>
    </submittedName>
</protein>
<gene>
    <name evidence="7" type="ORF">B4U80_10563</name>
</gene>
<dbReference type="InterPro" id="IPR035979">
    <property type="entry name" value="RBD_domain_sf"/>
</dbReference>
<dbReference type="SMART" id="SM00028">
    <property type="entry name" value="TPR"/>
    <property type="match status" value="3"/>
</dbReference>
<dbReference type="STRING" id="299467.A0A443SNA2"/>
<feature type="region of interest" description="Disordered" evidence="4">
    <location>
        <begin position="241"/>
        <end position="269"/>
    </location>
</feature>
<dbReference type="Pfam" id="PF00076">
    <property type="entry name" value="RRM_1"/>
    <property type="match status" value="1"/>
</dbReference>
<dbReference type="PANTHER" id="PTHR47678">
    <property type="entry name" value="TETRATRICOPEPTIDE REPEAT PROTEIN 31"/>
    <property type="match status" value="1"/>
</dbReference>
<feature type="domain" description="C3H1-type" evidence="6">
    <location>
        <begin position="369"/>
        <end position="396"/>
    </location>
</feature>
<dbReference type="SUPFAM" id="SSF54928">
    <property type="entry name" value="RNA-binding domain, RBD"/>
    <property type="match status" value="1"/>
</dbReference>
<feature type="region of interest" description="Disordered" evidence="4">
    <location>
        <begin position="43"/>
        <end position="69"/>
    </location>
</feature>
<evidence type="ECO:0000313" key="8">
    <source>
        <dbReference type="Proteomes" id="UP000288716"/>
    </source>
</evidence>
<feature type="zinc finger region" description="C3H1-type" evidence="3">
    <location>
        <begin position="369"/>
        <end position="396"/>
    </location>
</feature>
<feature type="domain" description="RRM" evidence="5">
    <location>
        <begin position="279"/>
        <end position="356"/>
    </location>
</feature>
<dbReference type="InterPro" id="IPR012677">
    <property type="entry name" value="Nucleotide-bd_a/b_plait_sf"/>
</dbReference>
<keyword evidence="3" id="KW-0479">Metal-binding</keyword>
<dbReference type="PROSITE" id="PS50103">
    <property type="entry name" value="ZF_C3H1"/>
    <property type="match status" value="1"/>
</dbReference>
<keyword evidence="3" id="KW-0862">Zinc</keyword>
<feature type="compositionally biased region" description="Polar residues" evidence="4">
    <location>
        <begin position="51"/>
        <end position="63"/>
    </location>
</feature>
<reference evidence="7 8" key="1">
    <citation type="journal article" date="2018" name="Gigascience">
        <title>Genomes of trombidid mites reveal novel predicted allergens and laterally-transferred genes associated with secondary metabolism.</title>
        <authorList>
            <person name="Dong X."/>
            <person name="Chaisiri K."/>
            <person name="Xia D."/>
            <person name="Armstrong S.D."/>
            <person name="Fang Y."/>
            <person name="Donnelly M.J."/>
            <person name="Kadowaki T."/>
            <person name="McGarry J.W."/>
            <person name="Darby A.C."/>
            <person name="Makepeace B.L."/>
        </authorList>
    </citation>
    <scope>NUCLEOTIDE SEQUENCE [LARGE SCALE GENOMIC DNA]</scope>
    <source>
        <strain evidence="7">UoL-UT</strain>
    </source>
</reference>
<dbReference type="Proteomes" id="UP000288716">
    <property type="component" value="Unassembled WGS sequence"/>
</dbReference>
<dbReference type="Pfam" id="PF13181">
    <property type="entry name" value="TPR_8"/>
    <property type="match status" value="1"/>
</dbReference>
<dbReference type="AlphaFoldDB" id="A0A443SNA2"/>
<evidence type="ECO:0000259" key="6">
    <source>
        <dbReference type="PROSITE" id="PS50103"/>
    </source>
</evidence>